<keyword evidence="2" id="KW-0004">4Fe-4S</keyword>
<feature type="domain" description="4Fe-4S ferredoxin-type" evidence="7">
    <location>
        <begin position="222"/>
        <end position="251"/>
    </location>
</feature>
<dbReference type="AlphaFoldDB" id="A0AAV9IUV1"/>
<dbReference type="InterPro" id="IPR017900">
    <property type="entry name" value="4Fe4S_Fe_S_CS"/>
</dbReference>
<dbReference type="InterPro" id="IPR050157">
    <property type="entry name" value="PSI_iron-sulfur_center"/>
</dbReference>
<evidence type="ECO:0000313" key="9">
    <source>
        <dbReference type="Proteomes" id="UP001301350"/>
    </source>
</evidence>
<feature type="compositionally biased region" description="Polar residues" evidence="6">
    <location>
        <begin position="65"/>
        <end position="86"/>
    </location>
</feature>
<feature type="region of interest" description="Disordered" evidence="6">
    <location>
        <begin position="52"/>
        <end position="87"/>
    </location>
</feature>
<dbReference type="PANTHER" id="PTHR24960">
    <property type="entry name" value="PHOTOSYSTEM I IRON-SULFUR CENTER-RELATED"/>
    <property type="match status" value="1"/>
</dbReference>
<dbReference type="GO" id="GO:0046872">
    <property type="term" value="F:metal ion binding"/>
    <property type="evidence" value="ECO:0007669"/>
    <property type="project" value="UniProtKB-KW"/>
</dbReference>
<feature type="domain" description="4Fe-4S ferredoxin-type" evidence="7">
    <location>
        <begin position="182"/>
        <end position="213"/>
    </location>
</feature>
<keyword evidence="3" id="KW-0479">Metal-binding</keyword>
<dbReference type="GO" id="GO:0051539">
    <property type="term" value="F:4 iron, 4 sulfur cluster binding"/>
    <property type="evidence" value="ECO:0007669"/>
    <property type="project" value="UniProtKB-KW"/>
</dbReference>
<dbReference type="PROSITE" id="PS51379">
    <property type="entry name" value="4FE4S_FER_2"/>
    <property type="match status" value="2"/>
</dbReference>
<accession>A0AAV9IUV1</accession>
<evidence type="ECO:0000256" key="6">
    <source>
        <dbReference type="SAM" id="MobiDB-lite"/>
    </source>
</evidence>
<evidence type="ECO:0000256" key="1">
    <source>
        <dbReference type="ARBA" id="ARBA00002239"/>
    </source>
</evidence>
<protein>
    <recommendedName>
        <fullName evidence="7">4Fe-4S ferredoxin-type domain-containing protein</fullName>
    </recommendedName>
</protein>
<dbReference type="InterPro" id="IPR017896">
    <property type="entry name" value="4Fe4S_Fe-S-bd"/>
</dbReference>
<keyword evidence="5" id="KW-0411">Iron-sulfur</keyword>
<proteinExistence type="predicted"/>
<dbReference type="Proteomes" id="UP001301350">
    <property type="component" value="Unassembled WGS sequence"/>
</dbReference>
<dbReference type="SUPFAM" id="SSF54862">
    <property type="entry name" value="4Fe-4S ferredoxins"/>
    <property type="match status" value="1"/>
</dbReference>
<dbReference type="InterPro" id="IPR021039">
    <property type="entry name" value="Fe-S-bd_prot_LdpA_C"/>
</dbReference>
<gene>
    <name evidence="8" type="ORF">CDCA_CDCA07G2142</name>
</gene>
<evidence type="ECO:0000256" key="5">
    <source>
        <dbReference type="ARBA" id="ARBA00023014"/>
    </source>
</evidence>
<organism evidence="8 9">
    <name type="scientific">Cyanidium caldarium</name>
    <name type="common">Red alga</name>
    <dbReference type="NCBI Taxonomy" id="2771"/>
    <lineage>
        <taxon>Eukaryota</taxon>
        <taxon>Rhodophyta</taxon>
        <taxon>Bangiophyceae</taxon>
        <taxon>Cyanidiales</taxon>
        <taxon>Cyanidiaceae</taxon>
        <taxon>Cyanidium</taxon>
    </lineage>
</organism>
<comment type="function">
    <text evidence="1">Apoprotein for the two 4Fe-4S centers FA and FB of photosystem I (PSI); essential for photochemical activity. FB is the terminal electron acceptor of PSI, donating electrons to ferredoxin. The C-terminus interacts with PsaA/B/D and helps assemble the protein into the PSI complex. Required for binding of PsaD and PsaE to PSI. PSI is a plastocyanin/cytochrome c6-ferredoxin oxidoreductase, converting photonic excitation into a charge separation, which transfers an electron from the donor P700 chlorophyll pair to the spectroscopically characterized acceptors A0, A1, FX, FA and FB in turn.</text>
</comment>
<feature type="compositionally biased region" description="Basic and acidic residues" evidence="6">
    <location>
        <begin position="55"/>
        <end position="64"/>
    </location>
</feature>
<sequence length="456" mass="48359">MGFVQTVVTHWSQRSGAGGRGGGGWTGVLHRTGNGGRRAVVHRARVARLALNTEPRQDPGDHKTATTTPILRSTTPDTGEYPTSLSGPEASLRAGGWFKLICGASYQDVVSIRQLSRDYTLAGADCIDCSADEAVVHAVLAGVQDAVDARRRAGDPAAASAFPRPWLMVSVSDDEEPHFRKARLDVRASPLCLHCHAPCVAVCPADAITFPHRPGRSVPATPATGIIDSRCYGCGRCLSACPYDKITARTYVHSHDSVARLLREHPIDALEIHTRDATRDAFRQLWGSAVGEAARARLRLVAVSMPEPAHESVYEYVAQLLQLGTESEYGAGNASYPLLLWQCDGKPMSGDLGGRGATRATIAYAQRLAATLDRHPHWAAARGFVQCAGGTNAHTVPMLGDASGVCGVAYGGYARKVGLEGGLPAARTLVSAVKTRRVPNGMMSRSPALESADGSV</sequence>
<dbReference type="Pfam" id="PF12617">
    <property type="entry name" value="LdpA_C"/>
    <property type="match status" value="1"/>
</dbReference>
<name>A0AAV9IUV1_CYACA</name>
<evidence type="ECO:0000313" key="8">
    <source>
        <dbReference type="EMBL" id="KAK4536117.1"/>
    </source>
</evidence>
<dbReference type="InterPro" id="IPR057431">
    <property type="entry name" value="LdpA_Fe-S-bd"/>
</dbReference>
<dbReference type="PROSITE" id="PS00198">
    <property type="entry name" value="4FE4S_FER_1"/>
    <property type="match status" value="1"/>
</dbReference>
<evidence type="ECO:0000256" key="4">
    <source>
        <dbReference type="ARBA" id="ARBA00023004"/>
    </source>
</evidence>
<reference evidence="8 9" key="1">
    <citation type="submission" date="2022-07" db="EMBL/GenBank/DDBJ databases">
        <title>Genome-wide signatures of adaptation to extreme environments.</title>
        <authorList>
            <person name="Cho C.H."/>
            <person name="Yoon H.S."/>
        </authorList>
    </citation>
    <scope>NUCLEOTIDE SEQUENCE [LARGE SCALE GENOMIC DNA]</scope>
    <source>
        <strain evidence="8 9">DBV 063 E5</strain>
    </source>
</reference>
<dbReference type="EMBL" id="JANCYW010000007">
    <property type="protein sequence ID" value="KAK4536117.1"/>
    <property type="molecule type" value="Genomic_DNA"/>
</dbReference>
<keyword evidence="4" id="KW-0408">Iron</keyword>
<dbReference type="Pfam" id="PF25160">
    <property type="entry name" value="LdpA_Fe-S-bd"/>
    <property type="match status" value="1"/>
</dbReference>
<evidence type="ECO:0000256" key="2">
    <source>
        <dbReference type="ARBA" id="ARBA00022485"/>
    </source>
</evidence>
<keyword evidence="9" id="KW-1185">Reference proteome</keyword>
<evidence type="ECO:0000256" key="3">
    <source>
        <dbReference type="ARBA" id="ARBA00022723"/>
    </source>
</evidence>
<dbReference type="PANTHER" id="PTHR24960:SF79">
    <property type="entry name" value="PHOTOSYSTEM I IRON-SULFUR CENTER"/>
    <property type="match status" value="1"/>
</dbReference>
<dbReference type="Gene3D" id="3.30.70.20">
    <property type="match status" value="1"/>
</dbReference>
<comment type="caution">
    <text evidence="8">The sequence shown here is derived from an EMBL/GenBank/DDBJ whole genome shotgun (WGS) entry which is preliminary data.</text>
</comment>
<evidence type="ECO:0000259" key="7">
    <source>
        <dbReference type="PROSITE" id="PS51379"/>
    </source>
</evidence>